<dbReference type="EMBL" id="DYTV01000011">
    <property type="protein sequence ID" value="HJH10273.1"/>
    <property type="molecule type" value="Genomic_DNA"/>
</dbReference>
<dbReference type="Proteomes" id="UP000700212">
    <property type="component" value="Unassembled WGS sequence"/>
</dbReference>
<dbReference type="Pfam" id="PF13155">
    <property type="entry name" value="Toprim_2"/>
    <property type="match status" value="1"/>
</dbReference>
<evidence type="ECO:0000313" key="2">
    <source>
        <dbReference type="Proteomes" id="UP000700212"/>
    </source>
</evidence>
<organism evidence="1 2">
    <name type="scientific">Metalysinibacillus jejuensis</name>
    <dbReference type="NCBI Taxonomy" id="914327"/>
    <lineage>
        <taxon>Bacteria</taxon>
        <taxon>Bacillati</taxon>
        <taxon>Bacillota</taxon>
        <taxon>Bacilli</taxon>
        <taxon>Bacillales</taxon>
        <taxon>Caryophanaceae</taxon>
        <taxon>Metalysinibacillus</taxon>
    </lineage>
</organism>
<gene>
    <name evidence="1" type="ORF">K8V30_01035</name>
</gene>
<reference evidence="1" key="1">
    <citation type="journal article" date="2021" name="PeerJ">
        <title>Extensive microbial diversity within the chicken gut microbiome revealed by metagenomics and culture.</title>
        <authorList>
            <person name="Gilroy R."/>
            <person name="Ravi A."/>
            <person name="Getino M."/>
            <person name="Pursley I."/>
            <person name="Horton D.L."/>
            <person name="Alikhan N.F."/>
            <person name="Baker D."/>
            <person name="Gharbi K."/>
            <person name="Hall N."/>
            <person name="Watson M."/>
            <person name="Adriaenssens E.M."/>
            <person name="Foster-Nyarko E."/>
            <person name="Jarju S."/>
            <person name="Secka A."/>
            <person name="Antonio M."/>
            <person name="Oren A."/>
            <person name="Chaudhuri R.R."/>
            <person name="La Ragione R."/>
            <person name="Hildebrand F."/>
            <person name="Pallen M.J."/>
        </authorList>
    </citation>
    <scope>NUCLEOTIDE SEQUENCE</scope>
    <source>
        <strain evidence="1">CHK160-4876</strain>
    </source>
</reference>
<dbReference type="AlphaFoldDB" id="A0A921NB09"/>
<accession>A0A921NB09</accession>
<name>A0A921NB09_9BACL</name>
<protein>
    <submittedName>
        <fullName evidence="1">Toprim domain-containing protein</fullName>
    </submittedName>
</protein>
<comment type="caution">
    <text evidence="1">The sequence shown here is derived from an EMBL/GenBank/DDBJ whole genome shotgun (WGS) entry which is preliminary data.</text>
</comment>
<dbReference type="RefSeq" id="WP_108306603.1">
    <property type="nucleotide sequence ID" value="NZ_QAFW01000010.1"/>
</dbReference>
<sequence>MKCLLVEGLSDKIRLTQVIAEPIIILCTNGTISQTTLEELLAPYEDYELYTLFDEDKSGDKLRQLMKRTYPEAIQLHTTRTYKQVAETPPRFLATIVARAGIRIKR</sequence>
<dbReference type="SUPFAM" id="SSF110455">
    <property type="entry name" value="Toprim domain"/>
    <property type="match status" value="1"/>
</dbReference>
<dbReference type="Gene3D" id="3.40.1360.10">
    <property type="match status" value="1"/>
</dbReference>
<evidence type="ECO:0000313" key="1">
    <source>
        <dbReference type="EMBL" id="HJH10273.1"/>
    </source>
</evidence>
<dbReference type="OrthoDB" id="2417742at2"/>
<reference evidence="1" key="2">
    <citation type="submission" date="2021-09" db="EMBL/GenBank/DDBJ databases">
        <authorList>
            <person name="Gilroy R."/>
        </authorList>
    </citation>
    <scope>NUCLEOTIDE SEQUENCE</scope>
    <source>
        <strain evidence="1">CHK160-4876</strain>
    </source>
</reference>
<proteinExistence type="predicted"/>